<evidence type="ECO:0000259" key="1">
    <source>
        <dbReference type="Pfam" id="PF01323"/>
    </source>
</evidence>
<dbReference type="SUPFAM" id="SSF52833">
    <property type="entry name" value="Thioredoxin-like"/>
    <property type="match status" value="1"/>
</dbReference>
<gene>
    <name evidence="2" type="ORF">ACFS27_02500</name>
</gene>
<feature type="domain" description="DSBA-like thioredoxin" evidence="1">
    <location>
        <begin position="14"/>
        <end position="217"/>
    </location>
</feature>
<comment type="caution">
    <text evidence="2">The sequence shown here is derived from an EMBL/GenBank/DDBJ whole genome shotgun (WGS) entry which is preliminary data.</text>
</comment>
<dbReference type="Gene3D" id="3.40.30.10">
    <property type="entry name" value="Glutaredoxin"/>
    <property type="match status" value="1"/>
</dbReference>
<dbReference type="PANTHER" id="PTHR13887">
    <property type="entry name" value="GLUTATHIONE S-TRANSFERASE KAPPA"/>
    <property type="match status" value="1"/>
</dbReference>
<dbReference type="RefSeq" id="WP_377183572.1">
    <property type="nucleotide sequence ID" value="NZ_JBHUOG010000001.1"/>
</dbReference>
<dbReference type="EMBL" id="JBHUOG010000001">
    <property type="protein sequence ID" value="MFD2792411.1"/>
    <property type="molecule type" value="Genomic_DNA"/>
</dbReference>
<accession>A0ABW5VN18</accession>
<evidence type="ECO:0000313" key="2">
    <source>
        <dbReference type="EMBL" id="MFD2792411.1"/>
    </source>
</evidence>
<dbReference type="PANTHER" id="PTHR13887:SF41">
    <property type="entry name" value="THIOREDOXIN SUPERFAMILY PROTEIN"/>
    <property type="match status" value="1"/>
</dbReference>
<dbReference type="Pfam" id="PF01323">
    <property type="entry name" value="DSBA"/>
    <property type="match status" value="1"/>
</dbReference>
<dbReference type="Proteomes" id="UP001597479">
    <property type="component" value="Unassembled WGS sequence"/>
</dbReference>
<dbReference type="InterPro" id="IPR036249">
    <property type="entry name" value="Thioredoxin-like_sf"/>
</dbReference>
<proteinExistence type="predicted"/>
<sequence length="252" mass="26925">MAGEGFGPAAGQLVVDVWSDVVCPFCYMGDTLLDQALEQFPHAAHVKVRYHSFLLMPEMAEGDAPISPADHIATKHGMSRAQAVKVLEGVSQRAAQLGLEYRLDRAQGVSTRTAHQLSHFAATHGKQREMVRRMFRAYFTEGVLLSDHQVLADLAAEVGLDRAEARAALASGEFADAVEADLRQAREYGISGVPFFVFAGTYAVSGAQPVEALLQVLDKSWNETSGAATGAWPALPVSAKARSATDSGVGRA</sequence>
<name>A0ABW5VN18_9MICO</name>
<reference evidence="3" key="1">
    <citation type="journal article" date="2019" name="Int. J. Syst. Evol. Microbiol.">
        <title>The Global Catalogue of Microorganisms (GCM) 10K type strain sequencing project: providing services to taxonomists for standard genome sequencing and annotation.</title>
        <authorList>
            <consortium name="The Broad Institute Genomics Platform"/>
            <consortium name="The Broad Institute Genome Sequencing Center for Infectious Disease"/>
            <person name="Wu L."/>
            <person name="Ma J."/>
        </authorList>
    </citation>
    <scope>NUCLEOTIDE SEQUENCE [LARGE SCALE GENOMIC DNA]</scope>
    <source>
        <strain evidence="3">CCM 7044</strain>
    </source>
</reference>
<keyword evidence="3" id="KW-1185">Reference proteome</keyword>
<organism evidence="2 3">
    <name type="scientific">Promicromonospora vindobonensis</name>
    <dbReference type="NCBI Taxonomy" id="195748"/>
    <lineage>
        <taxon>Bacteria</taxon>
        <taxon>Bacillati</taxon>
        <taxon>Actinomycetota</taxon>
        <taxon>Actinomycetes</taxon>
        <taxon>Micrococcales</taxon>
        <taxon>Promicromonosporaceae</taxon>
        <taxon>Promicromonospora</taxon>
    </lineage>
</organism>
<dbReference type="CDD" id="cd03024">
    <property type="entry name" value="DsbA_FrnE"/>
    <property type="match status" value="1"/>
</dbReference>
<dbReference type="InterPro" id="IPR001853">
    <property type="entry name" value="DSBA-like_thioredoxin_dom"/>
</dbReference>
<evidence type="ECO:0000313" key="3">
    <source>
        <dbReference type="Proteomes" id="UP001597479"/>
    </source>
</evidence>
<protein>
    <submittedName>
        <fullName evidence="2">DsbA family oxidoreductase</fullName>
    </submittedName>
</protein>